<reference evidence="2" key="1">
    <citation type="submission" date="2020-09" db="EMBL/GenBank/DDBJ databases">
        <title>Taishania pollutisoli gen. nov., sp. nov., Isolated from Tetrabromobisphenol A-Contaminated Soil.</title>
        <authorList>
            <person name="Chen Q."/>
        </authorList>
    </citation>
    <scope>NUCLEOTIDE SEQUENCE</scope>
    <source>
        <strain evidence="2">CZZ-1</strain>
    </source>
</reference>
<feature type="signal peptide" evidence="1">
    <location>
        <begin position="1"/>
        <end position="19"/>
    </location>
</feature>
<organism evidence="2 3">
    <name type="scientific">Taishania pollutisoli</name>
    <dbReference type="NCBI Taxonomy" id="2766479"/>
    <lineage>
        <taxon>Bacteria</taxon>
        <taxon>Pseudomonadati</taxon>
        <taxon>Bacteroidota</taxon>
        <taxon>Flavobacteriia</taxon>
        <taxon>Flavobacteriales</taxon>
        <taxon>Crocinitomicaceae</taxon>
        <taxon>Taishania</taxon>
    </lineage>
</organism>
<protein>
    <recommendedName>
        <fullName evidence="4">Transporter</fullName>
    </recommendedName>
</protein>
<evidence type="ECO:0000256" key="1">
    <source>
        <dbReference type="SAM" id="SignalP"/>
    </source>
</evidence>
<dbReference type="EMBL" id="JACVEL010000007">
    <property type="protein sequence ID" value="MBC9813014.1"/>
    <property type="molecule type" value="Genomic_DNA"/>
</dbReference>
<keyword evidence="3" id="KW-1185">Reference proteome</keyword>
<proteinExistence type="predicted"/>
<gene>
    <name evidence="2" type="ORF">H9Y05_11095</name>
</gene>
<dbReference type="Proteomes" id="UP000652681">
    <property type="component" value="Unassembled WGS sequence"/>
</dbReference>
<evidence type="ECO:0000313" key="2">
    <source>
        <dbReference type="EMBL" id="MBC9813014.1"/>
    </source>
</evidence>
<evidence type="ECO:0000313" key="3">
    <source>
        <dbReference type="Proteomes" id="UP000652681"/>
    </source>
</evidence>
<keyword evidence="1" id="KW-0732">Signal</keyword>
<dbReference type="AlphaFoldDB" id="A0A8J6TTL5"/>
<sequence>MKHYIVGMLLGMITTTSHACDICGCAANAFSVGMLPNSKHHFIGVRNTSRWFESQPAPDGHGFRGISTQLFNTTELFGRFKLGKRFHVQAFIPYVYNRKTDSITTPIHGLGDIVAMGNFVFIDNMDSLNRKVRHSGTIGLGVKTPTGQFFKLGFEEINMLPGTGSVDVIANLNYSVQFHNWGLQNESGFTYKTENKYKYRFGNALSISQLVFYRWDVNEDLKIIPQIGLNFMHNWKDRKNGVLSEDTFNGGNMYNGQFNVFLLYRNVGINVQVYIPLAQQLNSGYVTQKTMLRCGVNYFINSKK</sequence>
<accession>A0A8J6TTL5</accession>
<dbReference type="RefSeq" id="WP_216714324.1">
    <property type="nucleotide sequence ID" value="NZ_JACVEL010000007.1"/>
</dbReference>
<name>A0A8J6TTL5_9FLAO</name>
<evidence type="ECO:0008006" key="4">
    <source>
        <dbReference type="Google" id="ProtNLM"/>
    </source>
</evidence>
<feature type="chain" id="PRO_5035306497" description="Transporter" evidence="1">
    <location>
        <begin position="20"/>
        <end position="304"/>
    </location>
</feature>
<comment type="caution">
    <text evidence="2">The sequence shown here is derived from an EMBL/GenBank/DDBJ whole genome shotgun (WGS) entry which is preliminary data.</text>
</comment>